<dbReference type="CDD" id="cd09917">
    <property type="entry name" value="F-box_SF"/>
    <property type="match status" value="1"/>
</dbReference>
<dbReference type="InterPro" id="IPR001810">
    <property type="entry name" value="F-box_dom"/>
</dbReference>
<dbReference type="EMBL" id="SOZI01000077">
    <property type="protein sequence ID" value="TNY20062.1"/>
    <property type="molecule type" value="Genomic_DNA"/>
</dbReference>
<keyword evidence="4" id="KW-1185">Reference proteome</keyword>
<sequence length="638" mass="70719">MPLDVLVEISRHLDPPTLLAMSRANKMMRNVFACRSAAPIWAIVRSNVYLPELESTDLSEMQLASLIFERNCHLCGRGRAVIVDYALRRRWCKACQRANLNNVSRTRNAIDDLHPKALQCSLFTHHSASGCNWAKKPYYCLTDVQAISDRLYELDEDIQAAQRDMAKVKPLHKRGKHVKGDELDDAEGAYDRAVAGLEAFVAQRQDIIAASQKDAAALVTWERSSLVSRKEAGEVARKARKAAIKAKLLTLGYDEADCNSLHWSSVANLIDQPTQLTDAIWARISPKIFTHLEAEKQRRLARERERQLRARYNALKPRYEALLSTQHGLAHTTFPSYSVFSTLPSVEPLWVPEGAAPTEDEWGAALPAILKEVDTARRVIKVGYARRFVNAVAEVEALVDAALVGKLEEPGEPVRPTGILLRSAAVADETAYASYEYFGKTIDLGDTADTATDDELGGLLNQLVARFACGGGFYNKGLEHYPEAHGRLRDSHCTGLAEFSTSPSLVLIRQELDILERAGLPNDRSSMAKLEGLGPVFECYGCDVNPRLRPFYPQTLVAAVFKSKALLWSEAVSHALKQHWRQYLSNWAEEPGSRVEIRLTTVTYPATPTPPPEAADAERDVAGLDSDVGSHQVSRAGQ</sequence>
<protein>
    <recommendedName>
        <fullName evidence="2">F-box domain-containing protein</fullName>
    </recommendedName>
</protein>
<accession>A0A5C5FV45</accession>
<dbReference type="Proteomes" id="UP000311382">
    <property type="component" value="Unassembled WGS sequence"/>
</dbReference>
<evidence type="ECO:0000256" key="1">
    <source>
        <dbReference type="SAM" id="MobiDB-lite"/>
    </source>
</evidence>
<comment type="caution">
    <text evidence="3">The sequence shown here is derived from an EMBL/GenBank/DDBJ whole genome shotgun (WGS) entry which is preliminary data.</text>
</comment>
<dbReference type="PROSITE" id="PS50181">
    <property type="entry name" value="FBOX"/>
    <property type="match status" value="1"/>
</dbReference>
<evidence type="ECO:0000259" key="2">
    <source>
        <dbReference type="PROSITE" id="PS50181"/>
    </source>
</evidence>
<organism evidence="3 4">
    <name type="scientific">Rhodotorula diobovata</name>
    <dbReference type="NCBI Taxonomy" id="5288"/>
    <lineage>
        <taxon>Eukaryota</taxon>
        <taxon>Fungi</taxon>
        <taxon>Dikarya</taxon>
        <taxon>Basidiomycota</taxon>
        <taxon>Pucciniomycotina</taxon>
        <taxon>Microbotryomycetes</taxon>
        <taxon>Sporidiobolales</taxon>
        <taxon>Sporidiobolaceae</taxon>
        <taxon>Rhodotorula</taxon>
    </lineage>
</organism>
<reference evidence="3 4" key="1">
    <citation type="submission" date="2019-03" db="EMBL/GenBank/DDBJ databases">
        <title>Rhodosporidium diobovatum UCD-FST 08-225 genome sequencing, assembly, and annotation.</title>
        <authorList>
            <person name="Fakankun I.U."/>
            <person name="Fristensky B."/>
            <person name="Levin D.B."/>
        </authorList>
    </citation>
    <scope>NUCLEOTIDE SEQUENCE [LARGE SCALE GENOMIC DNA]</scope>
    <source>
        <strain evidence="3 4">UCD-FST 08-225</strain>
    </source>
</reference>
<feature type="compositionally biased region" description="Polar residues" evidence="1">
    <location>
        <begin position="629"/>
        <end position="638"/>
    </location>
</feature>
<feature type="region of interest" description="Disordered" evidence="1">
    <location>
        <begin position="605"/>
        <end position="638"/>
    </location>
</feature>
<dbReference type="STRING" id="5288.A0A5C5FV45"/>
<evidence type="ECO:0000313" key="4">
    <source>
        <dbReference type="Proteomes" id="UP000311382"/>
    </source>
</evidence>
<dbReference type="OrthoDB" id="3248205at2759"/>
<evidence type="ECO:0000313" key="3">
    <source>
        <dbReference type="EMBL" id="TNY20062.1"/>
    </source>
</evidence>
<name>A0A5C5FV45_9BASI</name>
<feature type="domain" description="F-box" evidence="2">
    <location>
        <begin position="1"/>
        <end position="44"/>
    </location>
</feature>
<dbReference type="AlphaFoldDB" id="A0A5C5FV45"/>
<gene>
    <name evidence="3" type="ORF">DMC30DRAFT_272944</name>
</gene>
<proteinExistence type="predicted"/>